<name>A0A1H6WCG2_9RHOB</name>
<dbReference type="SUPFAM" id="SSF51735">
    <property type="entry name" value="NAD(P)-binding Rossmann-fold domains"/>
    <property type="match status" value="1"/>
</dbReference>
<sequence length="256" mass="26500">MSGQVALITGSSRGIGLAAAVALAREGFAVAVNGPGDDDELRAAADRVAEEGGAVHVAPFDVTDLSAHERALNGIEAALGPLTTLVNNAGVGVMARGDPLDVSQDSYDRCQSVNARALFFLTQAFARRLLARKRAASLFHSVVNVTSSNAVAVAEPRSEYCVSKAAASMASKAWAVRLGREEIAVYDVQPGLIATDMTAPVIADYEARARAGLTLIPRVGQPEEVGDIIAALAAGKLPYTTGQAISADAGMLIPRF</sequence>
<dbReference type="InterPro" id="IPR036291">
    <property type="entry name" value="NAD(P)-bd_dom_sf"/>
</dbReference>
<dbReference type="Proteomes" id="UP000199379">
    <property type="component" value="Unassembled WGS sequence"/>
</dbReference>
<keyword evidence="2" id="KW-0560">Oxidoreductase</keyword>
<dbReference type="AlphaFoldDB" id="A0A1H6WCG2"/>
<organism evidence="3 4">
    <name type="scientific">Cribrihabitans marinus</name>
    <dbReference type="NCBI Taxonomy" id="1227549"/>
    <lineage>
        <taxon>Bacteria</taxon>
        <taxon>Pseudomonadati</taxon>
        <taxon>Pseudomonadota</taxon>
        <taxon>Alphaproteobacteria</taxon>
        <taxon>Rhodobacterales</taxon>
        <taxon>Paracoccaceae</taxon>
        <taxon>Cribrihabitans</taxon>
    </lineage>
</organism>
<reference evidence="3 4" key="1">
    <citation type="submission" date="2016-10" db="EMBL/GenBank/DDBJ databases">
        <authorList>
            <person name="de Groot N.N."/>
        </authorList>
    </citation>
    <scope>NUCLEOTIDE SEQUENCE [LARGE SCALE GENOMIC DNA]</scope>
    <source>
        <strain evidence="3 4">DSM 29340</strain>
    </source>
</reference>
<dbReference type="STRING" id="1227549.SAMN05444007_103359"/>
<dbReference type="PRINTS" id="PR00081">
    <property type="entry name" value="GDHRDH"/>
</dbReference>
<dbReference type="Gene3D" id="3.40.50.720">
    <property type="entry name" value="NAD(P)-binding Rossmann-like Domain"/>
    <property type="match status" value="1"/>
</dbReference>
<evidence type="ECO:0000313" key="3">
    <source>
        <dbReference type="EMBL" id="SEJ11737.1"/>
    </source>
</evidence>
<proteinExistence type="inferred from homology"/>
<dbReference type="PANTHER" id="PTHR42760:SF133">
    <property type="entry name" value="3-OXOACYL-[ACYL-CARRIER-PROTEIN] REDUCTASE"/>
    <property type="match status" value="1"/>
</dbReference>
<dbReference type="OrthoDB" id="9803333at2"/>
<protein>
    <submittedName>
        <fullName evidence="3">NAD(P)-dependent dehydrogenase, short-chain alcohol dehydrogenase family</fullName>
    </submittedName>
</protein>
<evidence type="ECO:0000256" key="1">
    <source>
        <dbReference type="ARBA" id="ARBA00006484"/>
    </source>
</evidence>
<dbReference type="EMBL" id="FNYD01000003">
    <property type="protein sequence ID" value="SEJ11737.1"/>
    <property type="molecule type" value="Genomic_DNA"/>
</dbReference>
<dbReference type="InterPro" id="IPR002347">
    <property type="entry name" value="SDR_fam"/>
</dbReference>
<dbReference type="PANTHER" id="PTHR42760">
    <property type="entry name" value="SHORT-CHAIN DEHYDROGENASES/REDUCTASES FAMILY MEMBER"/>
    <property type="match status" value="1"/>
</dbReference>
<comment type="similarity">
    <text evidence="1">Belongs to the short-chain dehydrogenases/reductases (SDR) family.</text>
</comment>
<dbReference type="NCBIfam" id="NF009386">
    <property type="entry name" value="PRK12745.1"/>
    <property type="match status" value="1"/>
</dbReference>
<dbReference type="Pfam" id="PF13561">
    <property type="entry name" value="adh_short_C2"/>
    <property type="match status" value="1"/>
</dbReference>
<evidence type="ECO:0000256" key="2">
    <source>
        <dbReference type="ARBA" id="ARBA00023002"/>
    </source>
</evidence>
<evidence type="ECO:0000313" key="4">
    <source>
        <dbReference type="Proteomes" id="UP000199379"/>
    </source>
</evidence>
<dbReference type="GO" id="GO:0016616">
    <property type="term" value="F:oxidoreductase activity, acting on the CH-OH group of donors, NAD or NADP as acceptor"/>
    <property type="evidence" value="ECO:0007669"/>
    <property type="project" value="TreeGrafter"/>
</dbReference>
<accession>A0A1H6WCG2</accession>
<dbReference type="RefSeq" id="WP_092364003.1">
    <property type="nucleotide sequence ID" value="NZ_BMGV01000003.1"/>
</dbReference>
<gene>
    <name evidence="3" type="ORF">SAMN05444007_103359</name>
</gene>
<keyword evidence="4" id="KW-1185">Reference proteome</keyword>